<dbReference type="EMBL" id="CP017641">
    <property type="protein sequence ID" value="APZ91133.1"/>
    <property type="molecule type" value="Genomic_DNA"/>
</dbReference>
<dbReference type="SUPFAM" id="SSF52540">
    <property type="entry name" value="P-loop containing nucleoside triphosphate hydrolases"/>
    <property type="match status" value="1"/>
</dbReference>
<dbReference type="RefSeq" id="WP_077022941.1">
    <property type="nucleotide sequence ID" value="NZ_CP017641.1"/>
</dbReference>
<evidence type="ECO:0008006" key="3">
    <source>
        <dbReference type="Google" id="ProtNLM"/>
    </source>
</evidence>
<dbReference type="Gene3D" id="3.40.50.300">
    <property type="entry name" value="P-loop containing nucleotide triphosphate hydrolases"/>
    <property type="match status" value="1"/>
</dbReference>
<dbReference type="InterPro" id="IPR027417">
    <property type="entry name" value="P-loop_NTPase"/>
</dbReference>
<gene>
    <name evidence="1" type="ORF">Fuma_00719</name>
</gene>
<dbReference type="OrthoDB" id="211159at2"/>
<evidence type="ECO:0000313" key="1">
    <source>
        <dbReference type="EMBL" id="APZ91133.1"/>
    </source>
</evidence>
<protein>
    <recommendedName>
        <fullName evidence="3">Recombinase A</fullName>
    </recommendedName>
</protein>
<evidence type="ECO:0000313" key="2">
    <source>
        <dbReference type="Proteomes" id="UP000187735"/>
    </source>
</evidence>
<name>A0A1P8WAQ0_9PLAN</name>
<dbReference type="STRING" id="1891926.Fuma_00719"/>
<keyword evidence="2" id="KW-1185">Reference proteome</keyword>
<organism evidence="1 2">
    <name type="scientific">Fuerstiella marisgermanici</name>
    <dbReference type="NCBI Taxonomy" id="1891926"/>
    <lineage>
        <taxon>Bacteria</taxon>
        <taxon>Pseudomonadati</taxon>
        <taxon>Planctomycetota</taxon>
        <taxon>Planctomycetia</taxon>
        <taxon>Planctomycetales</taxon>
        <taxon>Planctomycetaceae</taxon>
        <taxon>Fuerstiella</taxon>
    </lineage>
</organism>
<reference evidence="1 2" key="1">
    <citation type="journal article" date="2016" name="Front. Microbiol.">
        <title>Fuerstia marisgermanicae gen. nov., sp. nov., an Unusual Member of the Phylum Planctomycetes from the German Wadden Sea.</title>
        <authorList>
            <person name="Kohn T."/>
            <person name="Heuer A."/>
            <person name="Jogler M."/>
            <person name="Vollmers J."/>
            <person name="Boedeker C."/>
            <person name="Bunk B."/>
            <person name="Rast P."/>
            <person name="Borchert D."/>
            <person name="Glockner I."/>
            <person name="Freese H.M."/>
            <person name="Klenk H.P."/>
            <person name="Overmann J."/>
            <person name="Kaster A.K."/>
            <person name="Rohde M."/>
            <person name="Wiegand S."/>
            <person name="Jogler C."/>
        </authorList>
    </citation>
    <scope>NUCLEOTIDE SEQUENCE [LARGE SCALE GENOMIC DNA]</scope>
    <source>
        <strain evidence="1 2">NH11</strain>
    </source>
</reference>
<dbReference type="AlphaFoldDB" id="A0A1P8WAQ0"/>
<accession>A0A1P8WAQ0</accession>
<dbReference type="KEGG" id="fmr:Fuma_00719"/>
<proteinExistence type="predicted"/>
<sequence length="271" mass="29239">MADRSTAIQNLRADLCQFQHALRLKDRVKNAVSTGISALDNILPDQGLLRSTLSEWIAAEPGSGTISLAMRAAGQAQHEGPLIIVDRPRRFYAPAFPAVGVCLRNTILVRPKSRGDELWAVEQSLRCPGVGAVMCQIDRLRTQEFRRLQLAAESGTAVGLLIRPASARRQSGWADVRLLISAGWPASRFGVTLGNASAGRSTTRRASNAEVTEANAGRPRVFHRRLEVRCVYAKGAMADQTVELEVCDETNTLRLAAKVSDSTAALQAAGA</sequence>
<dbReference type="Proteomes" id="UP000187735">
    <property type="component" value="Chromosome"/>
</dbReference>